<reference evidence="1 2" key="1">
    <citation type="journal article" date="2022" name="Allergy">
        <title>Genome assembly and annotation of Periplaneta americana reveal a comprehensive cockroach allergen profile.</title>
        <authorList>
            <person name="Wang L."/>
            <person name="Xiong Q."/>
            <person name="Saelim N."/>
            <person name="Wang L."/>
            <person name="Nong W."/>
            <person name="Wan A.T."/>
            <person name="Shi M."/>
            <person name="Liu X."/>
            <person name="Cao Q."/>
            <person name="Hui J.H.L."/>
            <person name="Sookrung N."/>
            <person name="Leung T.F."/>
            <person name="Tungtrongchitr A."/>
            <person name="Tsui S.K.W."/>
        </authorList>
    </citation>
    <scope>NUCLEOTIDE SEQUENCE [LARGE SCALE GENOMIC DNA]</scope>
    <source>
        <strain evidence="1">PWHHKU_190912</strain>
    </source>
</reference>
<accession>A0ABQ8T6H3</accession>
<dbReference type="Proteomes" id="UP001148838">
    <property type="component" value="Unassembled WGS sequence"/>
</dbReference>
<evidence type="ECO:0000313" key="1">
    <source>
        <dbReference type="EMBL" id="KAJ4441619.1"/>
    </source>
</evidence>
<organism evidence="1 2">
    <name type="scientific">Periplaneta americana</name>
    <name type="common">American cockroach</name>
    <name type="synonym">Blatta americana</name>
    <dbReference type="NCBI Taxonomy" id="6978"/>
    <lineage>
        <taxon>Eukaryota</taxon>
        <taxon>Metazoa</taxon>
        <taxon>Ecdysozoa</taxon>
        <taxon>Arthropoda</taxon>
        <taxon>Hexapoda</taxon>
        <taxon>Insecta</taxon>
        <taxon>Pterygota</taxon>
        <taxon>Neoptera</taxon>
        <taxon>Polyneoptera</taxon>
        <taxon>Dictyoptera</taxon>
        <taxon>Blattodea</taxon>
        <taxon>Blattoidea</taxon>
        <taxon>Blattidae</taxon>
        <taxon>Blattinae</taxon>
        <taxon>Periplaneta</taxon>
    </lineage>
</organism>
<keyword evidence="2" id="KW-1185">Reference proteome</keyword>
<sequence>MFIFVVIFAVDNNVRSTERLDAATCTHTLLSTDVHIRTDHVRYTLRYLHCFSVVSCPHPSDNTLNGILKIRNTVINTALLALFDDLGLRAIKFSTTYYCEGGFYVMTNIKTVKRGILKILDEEMRVNLSHIRPNIKYICKIRQAHRLCSAAAKPCFRWCHANISLPVNVAPSSIFDFFPLKFL</sequence>
<evidence type="ECO:0000313" key="2">
    <source>
        <dbReference type="Proteomes" id="UP001148838"/>
    </source>
</evidence>
<name>A0ABQ8T6H3_PERAM</name>
<gene>
    <name evidence="1" type="ORF">ANN_11475</name>
</gene>
<protein>
    <submittedName>
        <fullName evidence="1">Uncharacterized protein</fullName>
    </submittedName>
</protein>
<dbReference type="EMBL" id="JAJSOF020000015">
    <property type="protein sequence ID" value="KAJ4441619.1"/>
    <property type="molecule type" value="Genomic_DNA"/>
</dbReference>
<comment type="caution">
    <text evidence="1">The sequence shown here is derived from an EMBL/GenBank/DDBJ whole genome shotgun (WGS) entry which is preliminary data.</text>
</comment>
<proteinExistence type="predicted"/>